<accession>A0A1C3UEB9</accession>
<dbReference type="InterPro" id="IPR005321">
    <property type="entry name" value="Peptidase_S58_DmpA"/>
</dbReference>
<dbReference type="GO" id="GO:0004177">
    <property type="term" value="F:aminopeptidase activity"/>
    <property type="evidence" value="ECO:0007669"/>
    <property type="project" value="UniProtKB-KW"/>
</dbReference>
<dbReference type="OrthoDB" id="9770388at2"/>
<evidence type="ECO:0000313" key="2">
    <source>
        <dbReference type="EMBL" id="SCB13794.1"/>
    </source>
</evidence>
<dbReference type="EMBL" id="FMAH01000003">
    <property type="protein sequence ID" value="SCB13794.1"/>
    <property type="molecule type" value="Genomic_DNA"/>
</dbReference>
<evidence type="ECO:0000256" key="1">
    <source>
        <dbReference type="ARBA" id="ARBA00007068"/>
    </source>
</evidence>
<dbReference type="Proteomes" id="UP000199435">
    <property type="component" value="Unassembled WGS sequence"/>
</dbReference>
<dbReference type="InterPro" id="IPR016117">
    <property type="entry name" value="ArgJ-like_dom_sf"/>
</dbReference>
<dbReference type="PANTHER" id="PTHR36512:SF3">
    <property type="entry name" value="BLR5678 PROTEIN"/>
    <property type="match status" value="1"/>
</dbReference>
<dbReference type="RefSeq" id="WP_092844418.1">
    <property type="nucleotide sequence ID" value="NZ_FMAH01000003.1"/>
</dbReference>
<keyword evidence="3" id="KW-1185">Reference proteome</keyword>
<gene>
    <name evidence="2" type="ORF">GA0061102_100390</name>
</gene>
<dbReference type="Pfam" id="PF03576">
    <property type="entry name" value="Peptidase_S58"/>
    <property type="match status" value="1"/>
</dbReference>
<organism evidence="2 3">
    <name type="scientific">Rhizobium miluonense</name>
    <dbReference type="NCBI Taxonomy" id="411945"/>
    <lineage>
        <taxon>Bacteria</taxon>
        <taxon>Pseudomonadati</taxon>
        <taxon>Pseudomonadota</taxon>
        <taxon>Alphaproteobacteria</taxon>
        <taxon>Hyphomicrobiales</taxon>
        <taxon>Rhizobiaceae</taxon>
        <taxon>Rhizobium/Agrobacterium group</taxon>
        <taxon>Rhizobium</taxon>
    </lineage>
</organism>
<keyword evidence="2" id="KW-0378">Hydrolase</keyword>
<sequence>MDQKRHRIRELGFAPGHFEPGLLNAITDVAGVRVGHVTCHEGERTRTGATAILPHGGNLFQDKVPAGFAVLNGFGKFAGSTQIVELGEIETPIVLTNTLAVGRGIEAIIRHTLAQPGNDKVVSINAVVGETNDSRLNDIRAARPSVDEISLAIDSAASGLVEEGGVGAGTGTVAFGLKGGIGTSSRLVPVGGETYRLGVLVQSNYGGHLIVAGRDYARLAEHDKDGSIVIVLATDAPLCSRNLERLARRCFGGLARTGAALSNGSGDYALAFSTAEAVRRTPERRKGVSAVPSLGNDAVSPLFEAAIEATEEAILNSLAMATETRGFNAATGKGSTVSAISLPHAAHR</sequence>
<evidence type="ECO:0000313" key="3">
    <source>
        <dbReference type="Proteomes" id="UP000199435"/>
    </source>
</evidence>
<name>A0A1C3UEB9_9HYPH</name>
<reference evidence="3" key="1">
    <citation type="submission" date="2016-08" db="EMBL/GenBank/DDBJ databases">
        <authorList>
            <person name="Varghese N."/>
            <person name="Submissions Spin"/>
        </authorList>
    </citation>
    <scope>NUCLEOTIDE SEQUENCE [LARGE SCALE GENOMIC DNA]</scope>
    <source>
        <strain evidence="3">HAMBI 2971</strain>
    </source>
</reference>
<dbReference type="Gene3D" id="3.60.70.12">
    <property type="entry name" value="L-amino peptidase D-ALA esterase/amidase"/>
    <property type="match status" value="1"/>
</dbReference>
<dbReference type="AlphaFoldDB" id="A0A1C3UEB9"/>
<protein>
    <submittedName>
        <fullName evidence="2">D-aminopeptidase</fullName>
    </submittedName>
</protein>
<keyword evidence="2" id="KW-0645">Protease</keyword>
<dbReference type="STRING" id="411945.GA0061102_100390"/>
<dbReference type="SUPFAM" id="SSF56266">
    <property type="entry name" value="DmpA/ArgJ-like"/>
    <property type="match status" value="1"/>
</dbReference>
<proteinExistence type="inferred from homology"/>
<dbReference type="PANTHER" id="PTHR36512">
    <property type="entry name" value="D-AMINOPEPTIDASE"/>
    <property type="match status" value="1"/>
</dbReference>
<keyword evidence="2" id="KW-0031">Aminopeptidase</keyword>
<comment type="similarity">
    <text evidence="1">Belongs to the peptidase S58 family.</text>
</comment>